<dbReference type="PROSITE" id="PS50893">
    <property type="entry name" value="ABC_TRANSPORTER_2"/>
    <property type="match status" value="1"/>
</dbReference>
<reference evidence="6" key="3">
    <citation type="journal article" date="2019" name="Microorganisms">
        <title>Red-Brown Pigmentation of Acidipropionibacterium jensenii Is Tied to Haemolytic Activity and cyl-Like Gene Cluster.</title>
        <authorList>
            <person name="Deptula P."/>
            <person name="Loivamaa I."/>
            <person name="Smolander O.P."/>
            <person name="Laine P."/>
            <person name="Roberts R.J."/>
            <person name="Piironen V."/>
            <person name="Paulin L."/>
            <person name="Savijoki K."/>
            <person name="Auvinen P."/>
            <person name="Varmanen P."/>
        </authorList>
    </citation>
    <scope>NUCLEOTIDE SEQUENCE</scope>
    <source>
        <strain evidence="6">JS280</strain>
    </source>
</reference>
<dbReference type="Gene3D" id="3.40.50.300">
    <property type="entry name" value="P-loop containing nucleotide triphosphate hydrolases"/>
    <property type="match status" value="1"/>
</dbReference>
<dbReference type="GO" id="GO:0016887">
    <property type="term" value="F:ATP hydrolysis activity"/>
    <property type="evidence" value="ECO:0007669"/>
    <property type="project" value="InterPro"/>
</dbReference>
<keyword evidence="3" id="KW-0547">Nucleotide-binding</keyword>
<reference evidence="9" key="1">
    <citation type="submission" date="2017-12" db="EMBL/GenBank/DDBJ databases">
        <title>Whole genome sequencing of Acidipropionibacterium jensenii strains JS279 and JS280.</title>
        <authorList>
            <person name="Deptula P."/>
            <person name="Laine P."/>
            <person name="Smolander O.-P."/>
            <person name="Paulin L."/>
            <person name="Auvinen P."/>
            <person name="Varmanen P."/>
        </authorList>
    </citation>
    <scope>NUCLEOTIDE SEQUENCE [LARGE SCALE GENOMIC DNA]</scope>
    <source>
        <strain evidence="9">JS280</strain>
    </source>
</reference>
<keyword evidence="4 7" id="KW-0067">ATP-binding</keyword>
<dbReference type="SUPFAM" id="SSF52540">
    <property type="entry name" value="P-loop containing nucleoside triphosphate hydrolases"/>
    <property type="match status" value="1"/>
</dbReference>
<evidence type="ECO:0000313" key="9">
    <source>
        <dbReference type="Proteomes" id="UP000285875"/>
    </source>
</evidence>
<organism evidence="7 8">
    <name type="scientific">Acidipropionibacterium jensenii</name>
    <dbReference type="NCBI Taxonomy" id="1749"/>
    <lineage>
        <taxon>Bacteria</taxon>
        <taxon>Bacillati</taxon>
        <taxon>Actinomycetota</taxon>
        <taxon>Actinomycetes</taxon>
        <taxon>Propionibacteriales</taxon>
        <taxon>Propionibacteriaceae</taxon>
        <taxon>Acidipropionibacterium</taxon>
    </lineage>
</organism>
<evidence type="ECO:0000256" key="4">
    <source>
        <dbReference type="ARBA" id="ARBA00022840"/>
    </source>
</evidence>
<dbReference type="Proteomes" id="UP000277858">
    <property type="component" value="Chromosome"/>
</dbReference>
<dbReference type="KEGG" id="aji:C0Z10_05585"/>
<dbReference type="STRING" id="1122997.GCA_000425285_01768"/>
<dbReference type="InterPro" id="IPR027417">
    <property type="entry name" value="P-loop_NTPase"/>
</dbReference>
<evidence type="ECO:0000313" key="7">
    <source>
        <dbReference type="EMBL" id="VEI02745.1"/>
    </source>
</evidence>
<reference evidence="7 8" key="2">
    <citation type="submission" date="2018-12" db="EMBL/GenBank/DDBJ databases">
        <authorList>
            <consortium name="Pathogen Informatics"/>
        </authorList>
    </citation>
    <scope>NUCLEOTIDE SEQUENCE [LARGE SCALE GENOMIC DNA]</scope>
    <source>
        <strain evidence="7 8">NCTC13652</strain>
    </source>
</reference>
<name>A0A3S4V1M0_9ACTN</name>
<evidence type="ECO:0000313" key="6">
    <source>
        <dbReference type="EMBL" id="AZZ39303.1"/>
    </source>
</evidence>
<keyword evidence="7" id="KW-0378">Hydrolase</keyword>
<dbReference type="InterPro" id="IPR017871">
    <property type="entry name" value="ABC_transporter-like_CS"/>
</dbReference>
<dbReference type="InterPro" id="IPR050319">
    <property type="entry name" value="ABC_transp_ATP-bind"/>
</dbReference>
<dbReference type="InterPro" id="IPR003439">
    <property type="entry name" value="ABC_transporter-like_ATP-bd"/>
</dbReference>
<evidence type="ECO:0000313" key="8">
    <source>
        <dbReference type="Proteomes" id="UP000277858"/>
    </source>
</evidence>
<dbReference type="EMBL" id="LR134473">
    <property type="protein sequence ID" value="VEI02745.1"/>
    <property type="molecule type" value="Genomic_DNA"/>
</dbReference>
<dbReference type="CDD" id="cd03257">
    <property type="entry name" value="ABC_NikE_OppD_transporters"/>
    <property type="match status" value="1"/>
</dbReference>
<dbReference type="GO" id="GO:0005524">
    <property type="term" value="F:ATP binding"/>
    <property type="evidence" value="ECO:0007669"/>
    <property type="project" value="UniProtKB-KW"/>
</dbReference>
<dbReference type="Proteomes" id="UP000285875">
    <property type="component" value="Chromosome"/>
</dbReference>
<dbReference type="PANTHER" id="PTHR43776:SF7">
    <property type="entry name" value="D,D-DIPEPTIDE TRANSPORT ATP-BINDING PROTEIN DDPF-RELATED"/>
    <property type="match status" value="1"/>
</dbReference>
<feature type="domain" description="ABC transporter" evidence="5">
    <location>
        <begin position="18"/>
        <end position="265"/>
    </location>
</feature>
<dbReference type="GO" id="GO:0055085">
    <property type="term" value="P:transmembrane transport"/>
    <property type="evidence" value="ECO:0007669"/>
    <property type="project" value="UniProtKB-ARBA"/>
</dbReference>
<sequence>MSDSAVADSTAPEPVPELEASHLSLHLGRSRGGLQVLDDLSLKVRTGRRIGLVGESGSGKSTLLRVLAGLQRPDSGQVRFRGRSILGRRPGQLADLRADVALVLQDPRSSLDPRMSVARTITEPLRSPVLSGAAGSREQVRQRLVQVMTEVGLDPATAGRFPHEFSGGQRQRIAIARALVTRPDVLLADEPVSALDVSVRAQVLNLLTELVSARNLTMVFVSHDLTVVRHLCDEVAVMQHGAIVESGDLARVYADPQHRVTRELLAAVPRIRT</sequence>
<gene>
    <name evidence="7" type="primary">gsiA_2</name>
    <name evidence="6" type="ORF">C0Z10_05585</name>
    <name evidence="7" type="ORF">NCTC13652_00927</name>
</gene>
<accession>A0A3S4V1M0</accession>
<evidence type="ECO:0000259" key="5">
    <source>
        <dbReference type="PROSITE" id="PS50893"/>
    </source>
</evidence>
<dbReference type="PROSITE" id="PS00211">
    <property type="entry name" value="ABC_TRANSPORTER_1"/>
    <property type="match status" value="1"/>
</dbReference>
<proteinExistence type="inferred from homology"/>
<evidence type="ECO:0000256" key="1">
    <source>
        <dbReference type="ARBA" id="ARBA00005417"/>
    </source>
</evidence>
<dbReference type="EC" id="3.6.3.-" evidence="7"/>
<dbReference type="InterPro" id="IPR003593">
    <property type="entry name" value="AAA+_ATPase"/>
</dbReference>
<keyword evidence="2" id="KW-0813">Transport</keyword>
<dbReference type="SMART" id="SM00382">
    <property type="entry name" value="AAA"/>
    <property type="match status" value="1"/>
</dbReference>
<keyword evidence="8" id="KW-1185">Reference proteome</keyword>
<dbReference type="OrthoDB" id="5357528at2"/>
<evidence type="ECO:0000256" key="3">
    <source>
        <dbReference type="ARBA" id="ARBA00022741"/>
    </source>
</evidence>
<dbReference type="AlphaFoldDB" id="A0A3S4V1M0"/>
<dbReference type="RefSeq" id="WP_051238361.1">
    <property type="nucleotide sequence ID" value="NZ_CP025570.1"/>
</dbReference>
<dbReference type="EMBL" id="CP025570">
    <property type="protein sequence ID" value="AZZ39303.1"/>
    <property type="molecule type" value="Genomic_DNA"/>
</dbReference>
<comment type="similarity">
    <text evidence="1">Belongs to the ABC transporter superfamily.</text>
</comment>
<dbReference type="PANTHER" id="PTHR43776">
    <property type="entry name" value="TRANSPORT ATP-BINDING PROTEIN"/>
    <property type="match status" value="1"/>
</dbReference>
<protein>
    <submittedName>
        <fullName evidence="6">ABC transporter ATP-binding protein</fullName>
    </submittedName>
    <submittedName>
        <fullName evidence="7">Glutathione import ATP-binding protein GsiA</fullName>
        <ecNumber evidence="7">3.6.3.-</ecNumber>
    </submittedName>
</protein>
<dbReference type="Pfam" id="PF00005">
    <property type="entry name" value="ABC_tran"/>
    <property type="match status" value="1"/>
</dbReference>
<evidence type="ECO:0000256" key="2">
    <source>
        <dbReference type="ARBA" id="ARBA00022448"/>
    </source>
</evidence>